<keyword evidence="5 7" id="KW-1133">Transmembrane helix</keyword>
<keyword evidence="4 10" id="KW-0067">ATP-binding</keyword>
<dbReference type="PROSITE" id="PS50893">
    <property type="entry name" value="ABC_TRANSPORTER_2"/>
    <property type="match status" value="1"/>
</dbReference>
<dbReference type="InterPro" id="IPR036640">
    <property type="entry name" value="ABC1_TM_sf"/>
</dbReference>
<proteinExistence type="predicted"/>
<dbReference type="PANTHER" id="PTHR24221">
    <property type="entry name" value="ATP-BINDING CASSETTE SUB-FAMILY B"/>
    <property type="match status" value="1"/>
</dbReference>
<dbReference type="RefSeq" id="WP_349136064.1">
    <property type="nucleotide sequence ID" value="NZ_JBBMFF010000228.1"/>
</dbReference>
<feature type="domain" description="ABC transmembrane type-1" evidence="9">
    <location>
        <begin position="148"/>
        <end position="321"/>
    </location>
</feature>
<dbReference type="Gene3D" id="1.20.1560.10">
    <property type="entry name" value="ABC transporter type 1, transmembrane domain"/>
    <property type="match status" value="1"/>
</dbReference>
<comment type="subcellular location">
    <subcellularLocation>
        <location evidence="1">Cell membrane</location>
        <topology evidence="1">Multi-pass membrane protein</topology>
    </subcellularLocation>
</comment>
<dbReference type="PANTHER" id="PTHR24221:SF646">
    <property type="entry name" value="HAEMOLYSIN SECRETION ATP-BINDING PROTEIN"/>
    <property type="match status" value="1"/>
</dbReference>
<dbReference type="Gene3D" id="3.40.50.300">
    <property type="entry name" value="P-loop containing nucleotide triphosphate hydrolases"/>
    <property type="match status" value="1"/>
</dbReference>
<evidence type="ECO:0000313" key="11">
    <source>
        <dbReference type="Proteomes" id="UP001491552"/>
    </source>
</evidence>
<reference evidence="10 11" key="1">
    <citation type="submission" date="2024-03" db="EMBL/GenBank/DDBJ databases">
        <title>Human intestinal bacterial collection.</title>
        <authorList>
            <person name="Pauvert C."/>
            <person name="Hitch T.C.A."/>
            <person name="Clavel T."/>
        </authorList>
    </citation>
    <scope>NUCLEOTIDE SEQUENCE [LARGE SCALE GENOMIC DNA]</scope>
    <source>
        <strain evidence="10 11">CLA-AA-H192</strain>
    </source>
</reference>
<keyword evidence="3" id="KW-0547">Nucleotide-binding</keyword>
<dbReference type="Proteomes" id="UP001491552">
    <property type="component" value="Unassembled WGS sequence"/>
</dbReference>
<dbReference type="SUPFAM" id="SSF52540">
    <property type="entry name" value="P-loop containing nucleoside triphosphate hydrolases"/>
    <property type="match status" value="1"/>
</dbReference>
<feature type="transmembrane region" description="Helical" evidence="7">
    <location>
        <begin position="29"/>
        <end position="46"/>
    </location>
</feature>
<dbReference type="InterPro" id="IPR003439">
    <property type="entry name" value="ABC_transporter-like_ATP-bd"/>
</dbReference>
<keyword evidence="11" id="KW-1185">Reference proteome</keyword>
<dbReference type="SUPFAM" id="SSF90123">
    <property type="entry name" value="ABC transporter transmembrane region"/>
    <property type="match status" value="1"/>
</dbReference>
<evidence type="ECO:0000256" key="7">
    <source>
        <dbReference type="SAM" id="Phobius"/>
    </source>
</evidence>
<dbReference type="InterPro" id="IPR011527">
    <property type="entry name" value="ABC1_TM_dom"/>
</dbReference>
<evidence type="ECO:0000256" key="5">
    <source>
        <dbReference type="ARBA" id="ARBA00022989"/>
    </source>
</evidence>
<dbReference type="InterPro" id="IPR027417">
    <property type="entry name" value="P-loop_NTPase"/>
</dbReference>
<evidence type="ECO:0000259" key="9">
    <source>
        <dbReference type="PROSITE" id="PS50929"/>
    </source>
</evidence>
<dbReference type="EMBL" id="JBBMFF010000228">
    <property type="protein sequence ID" value="MEQ2511373.1"/>
    <property type="molecule type" value="Genomic_DNA"/>
</dbReference>
<protein>
    <submittedName>
        <fullName evidence="10">ATP-binding cassette domain-containing protein</fullName>
    </submittedName>
</protein>
<organism evidence="10 11">
    <name type="scientific">Faecousia intestinalis</name>
    <dbReference type="NCBI Taxonomy" id="3133167"/>
    <lineage>
        <taxon>Bacteria</taxon>
        <taxon>Bacillati</taxon>
        <taxon>Bacillota</taxon>
        <taxon>Clostridia</taxon>
        <taxon>Eubacteriales</taxon>
        <taxon>Oscillospiraceae</taxon>
        <taxon>Faecousia</taxon>
    </lineage>
</organism>
<dbReference type="PROSITE" id="PS50929">
    <property type="entry name" value="ABC_TM1F"/>
    <property type="match status" value="1"/>
</dbReference>
<keyword evidence="6 7" id="KW-0472">Membrane</keyword>
<evidence type="ECO:0000256" key="4">
    <source>
        <dbReference type="ARBA" id="ARBA00022840"/>
    </source>
</evidence>
<evidence type="ECO:0000256" key="1">
    <source>
        <dbReference type="ARBA" id="ARBA00004651"/>
    </source>
</evidence>
<evidence type="ECO:0000256" key="2">
    <source>
        <dbReference type="ARBA" id="ARBA00022692"/>
    </source>
</evidence>
<sequence>MKESTKKPYRGLMSNAVWSYRQMLRGTPASFFVMAAGVPLGVLLAWAELRLPALVVSEVTGGQTFLHAALAVGALLALTFLAVGLRDFCKTILEAQESRYRFYLTSCLEEKSMAMFYQTYEKKQTRDQRKRAEEASYMMNGKVPLCQVPNQMTELIRNALCYALFGTILSRISPLLLVLLTLAALVNLLCVRAYNRYEYASRGERTDIGRRLRYVSKNAADFAAAKDIRIYGMATWLRETFSDLFRQDTAWSARLNRRLLLGRLVDLLVILLRDGGAYTLLLVMAVRGELRPDEFVLYFSAISGFATFIGNMISAWNEMQTASLKVSDYRQFMELPDTDGTGTAHAADHREHAPEITFDHVSFRYDGAAHDTLHDISLTLRAGEHVALVGLNGAGKTTLVKLLCGLYAPTSGTIRIDGVPAAEFRRDDYAALFAPVFQEVRTACFSLAETAACAFGPEVDRERAERCLRAAGLGEKLDALPHGMDTHLDKQVNPDGIELSGGEAQKLMMARALYKDAPVLVLDEPTAALDPIAENEVYEQYRRMAAGKTSLFISHRLASTRFCDRIVLLRDGGIAEEGTHETLLAAGGEYARLYEIQSCWYQPGYQGGKQA</sequence>
<comment type="caution">
    <text evidence="10">The sequence shown here is derived from an EMBL/GenBank/DDBJ whole genome shotgun (WGS) entry which is preliminary data.</text>
</comment>
<feature type="transmembrane region" description="Helical" evidence="7">
    <location>
        <begin position="66"/>
        <end position="85"/>
    </location>
</feature>
<dbReference type="GO" id="GO:0005524">
    <property type="term" value="F:ATP binding"/>
    <property type="evidence" value="ECO:0007669"/>
    <property type="project" value="UniProtKB-KW"/>
</dbReference>
<evidence type="ECO:0000259" key="8">
    <source>
        <dbReference type="PROSITE" id="PS50893"/>
    </source>
</evidence>
<dbReference type="InterPro" id="IPR003593">
    <property type="entry name" value="AAA+_ATPase"/>
</dbReference>
<evidence type="ECO:0000256" key="3">
    <source>
        <dbReference type="ARBA" id="ARBA00022741"/>
    </source>
</evidence>
<accession>A0ABV1G7I9</accession>
<dbReference type="SMART" id="SM00382">
    <property type="entry name" value="AAA"/>
    <property type="match status" value="1"/>
</dbReference>
<dbReference type="InterPro" id="IPR017871">
    <property type="entry name" value="ABC_transporter-like_CS"/>
</dbReference>
<evidence type="ECO:0000313" key="10">
    <source>
        <dbReference type="EMBL" id="MEQ2511373.1"/>
    </source>
</evidence>
<name>A0ABV1G7I9_9FIRM</name>
<feature type="domain" description="ABC transporter" evidence="8">
    <location>
        <begin position="356"/>
        <end position="596"/>
    </location>
</feature>
<dbReference type="InterPro" id="IPR039421">
    <property type="entry name" value="Type_1_exporter"/>
</dbReference>
<evidence type="ECO:0000256" key="6">
    <source>
        <dbReference type="ARBA" id="ARBA00023136"/>
    </source>
</evidence>
<dbReference type="Pfam" id="PF00005">
    <property type="entry name" value="ABC_tran"/>
    <property type="match status" value="1"/>
</dbReference>
<dbReference type="PROSITE" id="PS00211">
    <property type="entry name" value="ABC_TRANSPORTER_1"/>
    <property type="match status" value="1"/>
</dbReference>
<gene>
    <name evidence="10" type="ORF">WMO66_08960</name>
</gene>
<keyword evidence="2 7" id="KW-0812">Transmembrane</keyword>